<evidence type="ECO:0000313" key="4">
    <source>
        <dbReference type="Proteomes" id="UP000184069"/>
    </source>
</evidence>
<proteinExistence type="predicted"/>
<evidence type="ECO:0000313" key="1">
    <source>
        <dbReference type="EMBL" id="OCA69919.1"/>
    </source>
</evidence>
<sequence>MKTKILMTCFFLLQEAIYGQDSIETVKSKIVSLTPLSKKVKEVNGVAIGLGGSLLDNHTGKTQRINGFNLEPNPLGILMWMFGDPAKQRDDGASLIVNGLTVSSAGYGKTAIHHGLFVSLYNYGKKVSGVSVVGWMNYLDQGNGMFISVIGNDLATMKGLSISAFNASEKMQGMQIGLSNYSNEMKGVQIGILNKSKKMKGLQIGIWNKNERRSLPIINF</sequence>
<reference evidence="1 3" key="1">
    <citation type="submission" date="2016-07" db="EMBL/GenBank/DDBJ databases">
        <authorList>
            <person name="Jeong J.-J."/>
            <person name="Kim D.W."/>
            <person name="Sang M.K."/>
            <person name="Choi I.-G."/>
            <person name="Kim K.D."/>
        </authorList>
    </citation>
    <scope>NUCLEOTIDE SEQUENCE [LARGE SCALE GENOMIC DNA]</scope>
    <source>
        <strain evidence="1 3">C-26</strain>
    </source>
</reference>
<dbReference type="InterPro" id="IPR058093">
    <property type="entry name" value="LA_2272-like"/>
</dbReference>
<name>A0A1M7EA79_9FLAO</name>
<dbReference type="NCBIfam" id="NF047436">
    <property type="entry name" value="LA_2272_repeat"/>
    <property type="match status" value="2"/>
</dbReference>
<reference evidence="2 4" key="2">
    <citation type="submission" date="2016-11" db="EMBL/GenBank/DDBJ databases">
        <authorList>
            <person name="Jaros S."/>
            <person name="Januszkiewicz K."/>
            <person name="Wedrychowicz H."/>
        </authorList>
    </citation>
    <scope>NUCLEOTIDE SEQUENCE [LARGE SCALE GENOMIC DNA]</scope>
    <source>
        <strain evidence="2 4">DSM 27621</strain>
    </source>
</reference>
<protein>
    <submittedName>
        <fullName evidence="2">Uncharacterized protein</fullName>
    </submittedName>
</protein>
<organism evidence="2 4">
    <name type="scientific">Chryseobacterium contaminans</name>
    <dbReference type="NCBI Taxonomy" id="1423959"/>
    <lineage>
        <taxon>Bacteria</taxon>
        <taxon>Pseudomonadati</taxon>
        <taxon>Bacteroidota</taxon>
        <taxon>Flavobacteriia</taxon>
        <taxon>Flavobacteriales</taxon>
        <taxon>Weeksellaceae</taxon>
        <taxon>Chryseobacterium group</taxon>
        <taxon>Chryseobacterium</taxon>
    </lineage>
</organism>
<dbReference type="Proteomes" id="UP000184069">
    <property type="component" value="Unassembled WGS sequence"/>
</dbReference>
<gene>
    <name evidence="1" type="ORF">BBH99_03795</name>
    <name evidence="2" type="ORF">SAMN05444407_10789</name>
</gene>
<dbReference type="EMBL" id="MAYF01000356">
    <property type="protein sequence ID" value="OCA69919.1"/>
    <property type="molecule type" value="Genomic_DNA"/>
</dbReference>
<evidence type="ECO:0000313" key="2">
    <source>
        <dbReference type="EMBL" id="SHL88518.1"/>
    </source>
</evidence>
<dbReference type="OrthoDB" id="660602at2"/>
<dbReference type="RefSeq" id="WP_066700291.1">
    <property type="nucleotide sequence ID" value="NZ_FRBM01000007.1"/>
</dbReference>
<dbReference type="STRING" id="1423959.SAMN05444407_10789"/>
<dbReference type="Proteomes" id="UP000093508">
    <property type="component" value="Unassembled WGS sequence"/>
</dbReference>
<accession>A0A1M7EA79</accession>
<dbReference type="EMBL" id="FRBM01000007">
    <property type="protein sequence ID" value="SHL88518.1"/>
    <property type="molecule type" value="Genomic_DNA"/>
</dbReference>
<dbReference type="AlphaFoldDB" id="A0A1M7EA79"/>
<evidence type="ECO:0000313" key="3">
    <source>
        <dbReference type="Proteomes" id="UP000093508"/>
    </source>
</evidence>
<keyword evidence="3" id="KW-1185">Reference proteome</keyword>